<dbReference type="InterPro" id="IPR038765">
    <property type="entry name" value="Papain-like_cys_pep_sf"/>
</dbReference>
<dbReference type="OrthoDB" id="9765517at2"/>
<evidence type="ECO:0000256" key="1">
    <source>
        <dbReference type="ARBA" id="ARBA00008227"/>
    </source>
</evidence>
<dbReference type="InterPro" id="IPR005494">
    <property type="entry name" value="GSPS_pre-ATP-grasp-like_dom"/>
</dbReference>
<evidence type="ECO:0000259" key="7">
    <source>
        <dbReference type="PROSITE" id="PS50911"/>
    </source>
</evidence>
<dbReference type="PROSITE" id="PS50911">
    <property type="entry name" value="CHAP"/>
    <property type="match status" value="1"/>
</dbReference>
<comment type="caution">
    <text evidence="8">The sequence shown here is derived from an EMBL/GenBank/DDBJ whole genome shotgun (WGS) entry which is preliminary data.</text>
</comment>
<gene>
    <name evidence="8" type="ORF">CVP04_08505</name>
</gene>
<evidence type="ECO:0000256" key="3">
    <source>
        <dbReference type="ARBA" id="ARBA00022723"/>
    </source>
</evidence>
<sequence>MSEISPNISTHDPFGSLLGYAPGGVAIYSSDYETADKREYPDDAAFRSYLDREYMGYKWQCVEFARRYLYLNYGMVFTDVGMAYEIFSLRFLRQVVNDALVPLQAFANGSRKKPESGALLIWQEGGEFQETGHVAVITEVFEDKIRIAEQNVIHYRLPSGQQWTRELPMTRENGGYRLHDTFDDTEILGWMIQTEDTRYSLSQPMPSGDLLQIRTEQLENHGQFNGNWLNEADPFEQLYVRAMGGHRIHRGDPYRYFTISESAQHELIRATNELHLMYLHATDKVLKDDNLLAYFNIPKLLWPRLRLSWQNRRYQTVSGRLDFCLNERGLKVYEYNADSASCHAEAGAILGRWAQTGGNVQGEDPSSGLRDALADCWKHRDNTSLVHIMQDHDSEEDYHAMFMRSALLQAGYRTKIIRNTEGLHWDKRGRLLDDENNPVLSVWKTWAWETMLEQLREETGGKAVAPPIRTGYPEDKVRLIDVLLRPEVLVYEPLWTAIPSNKAILPVLWSLFPQHRYLLEASFELTDELIRNGYAKKPIAGRCGNNVTLVGEEKQVLGETDGRFDRQEYIYQQLWCLPKVADQYVQVCTFTVGGHYGGSCLRSDTSRVIVGNSDMQPLRVVADKLYLKGE</sequence>
<dbReference type="SUPFAM" id="SSF52440">
    <property type="entry name" value="PreATP-grasp domain"/>
    <property type="match status" value="1"/>
</dbReference>
<dbReference type="EMBL" id="PHGZ01000019">
    <property type="protein sequence ID" value="PJG82573.1"/>
    <property type="molecule type" value="Genomic_DNA"/>
</dbReference>
<evidence type="ECO:0000256" key="5">
    <source>
        <dbReference type="ARBA" id="ARBA00022840"/>
    </source>
</evidence>
<feature type="domain" description="Peptidase C51" evidence="7">
    <location>
        <begin position="36"/>
        <end position="179"/>
    </location>
</feature>
<dbReference type="AlphaFoldDB" id="A0A2M8RUK5"/>
<dbReference type="Gene3D" id="3.90.1720.10">
    <property type="entry name" value="endopeptidase domain like (from Nostoc punctiforme)"/>
    <property type="match status" value="1"/>
</dbReference>
<evidence type="ECO:0000313" key="8">
    <source>
        <dbReference type="EMBL" id="PJG82573.1"/>
    </source>
</evidence>
<keyword evidence="6" id="KW-0460">Magnesium</keyword>
<keyword evidence="2" id="KW-0436">Ligase</keyword>
<dbReference type="SUPFAM" id="SSF56059">
    <property type="entry name" value="Glutathione synthetase ATP-binding domain-like"/>
    <property type="match status" value="1"/>
</dbReference>
<keyword evidence="4" id="KW-0547">Nucleotide-binding</keyword>
<protein>
    <submittedName>
        <fullName evidence="8">Bifunctional glutathionylspermidine amidase/synthase</fullName>
    </submittedName>
</protein>
<dbReference type="InterPro" id="IPR051705">
    <property type="entry name" value="Gsp_Synthetase/Amidase"/>
</dbReference>
<dbReference type="Pfam" id="PF03738">
    <property type="entry name" value="GSP_synth"/>
    <property type="match status" value="1"/>
</dbReference>
<dbReference type="FunFam" id="3.90.1720.10:FF:000004">
    <property type="entry name" value="Bifunctional glutathionylspermidine synthetase/amidase"/>
    <property type="match status" value="1"/>
</dbReference>
<dbReference type="GO" id="GO:0008885">
    <property type="term" value="F:glutathionylspermidine synthase activity"/>
    <property type="evidence" value="ECO:0007669"/>
    <property type="project" value="TreeGrafter"/>
</dbReference>
<dbReference type="NCBIfam" id="NF007801">
    <property type="entry name" value="PRK10507.1"/>
    <property type="match status" value="1"/>
</dbReference>
<keyword evidence="9" id="KW-1185">Reference proteome</keyword>
<dbReference type="PANTHER" id="PTHR30094:SF0">
    <property type="entry name" value="BIFUNCTIONAL GLUTATHIONYLSPERMIDINE SYNTHETASE_AMIDASE-RELATED"/>
    <property type="match status" value="1"/>
</dbReference>
<evidence type="ECO:0000256" key="6">
    <source>
        <dbReference type="ARBA" id="ARBA00022842"/>
    </source>
</evidence>
<evidence type="ECO:0000256" key="2">
    <source>
        <dbReference type="ARBA" id="ARBA00022598"/>
    </source>
</evidence>
<dbReference type="GO" id="GO:0005524">
    <property type="term" value="F:ATP binding"/>
    <property type="evidence" value="ECO:0007669"/>
    <property type="project" value="UniProtKB-KW"/>
</dbReference>
<organism evidence="8 9">
    <name type="scientific">Caviibacterium pharyngocola</name>
    <dbReference type="NCBI Taxonomy" id="28159"/>
    <lineage>
        <taxon>Bacteria</taxon>
        <taxon>Pseudomonadati</taxon>
        <taxon>Pseudomonadota</taxon>
        <taxon>Gammaproteobacteria</taxon>
        <taxon>Pasteurellales</taxon>
        <taxon>Pasteurellaceae</taxon>
        <taxon>Caviibacterium</taxon>
    </lineage>
</organism>
<keyword evidence="3" id="KW-0479">Metal-binding</keyword>
<evidence type="ECO:0000256" key="4">
    <source>
        <dbReference type="ARBA" id="ARBA00022741"/>
    </source>
</evidence>
<name>A0A2M8RUK5_9PAST</name>
<dbReference type="RefSeq" id="WP_100297084.1">
    <property type="nucleotide sequence ID" value="NZ_PHGZ01000019.1"/>
</dbReference>
<evidence type="ECO:0000313" key="9">
    <source>
        <dbReference type="Proteomes" id="UP000230282"/>
    </source>
</evidence>
<dbReference type="Proteomes" id="UP000230282">
    <property type="component" value="Unassembled WGS sequence"/>
</dbReference>
<dbReference type="PANTHER" id="PTHR30094">
    <property type="entry name" value="BIFUNCTIONAL GLUTATHIONYLSPERMIDINE SYNTHETASE/AMIDASE-RELATED"/>
    <property type="match status" value="1"/>
</dbReference>
<dbReference type="SUPFAM" id="SSF54001">
    <property type="entry name" value="Cysteine proteinases"/>
    <property type="match status" value="1"/>
</dbReference>
<keyword evidence="5" id="KW-0067">ATP-binding</keyword>
<comment type="similarity">
    <text evidence="1">In the C-terminal section; belongs to the glutathionylspermidine synthase preATP-grasp family.</text>
</comment>
<dbReference type="InterPro" id="IPR016185">
    <property type="entry name" value="PreATP-grasp_dom_sf"/>
</dbReference>
<dbReference type="InterPro" id="IPR007921">
    <property type="entry name" value="CHAP_dom"/>
</dbReference>
<accession>A0A2M8RUK5</accession>
<dbReference type="GO" id="GO:0008884">
    <property type="term" value="F:glutathionylspermidine amidase activity"/>
    <property type="evidence" value="ECO:0007669"/>
    <property type="project" value="TreeGrafter"/>
</dbReference>
<dbReference type="Gene3D" id="3.30.1490.330">
    <property type="match status" value="1"/>
</dbReference>
<dbReference type="GO" id="GO:0046872">
    <property type="term" value="F:metal ion binding"/>
    <property type="evidence" value="ECO:0007669"/>
    <property type="project" value="UniProtKB-KW"/>
</dbReference>
<dbReference type="Pfam" id="PF05257">
    <property type="entry name" value="CHAP"/>
    <property type="match status" value="1"/>
</dbReference>
<proteinExistence type="inferred from homology"/>
<reference evidence="8 9" key="1">
    <citation type="submission" date="2017-11" db="EMBL/GenBank/DDBJ databases">
        <title>Reclassification of Bisgaard taxon 5 as Caviibacterium pharyngocola gen. nov., sp. nov.</title>
        <authorList>
            <person name="Christensen H."/>
        </authorList>
    </citation>
    <scope>NUCLEOTIDE SEQUENCE [LARGE SCALE GENOMIC DNA]</scope>
    <source>
        <strain evidence="8 9">7_3</strain>
    </source>
</reference>